<name>A0A7J6GQT1_CANSA</name>
<dbReference type="AlphaFoldDB" id="A0A7J6GQT1"/>
<accession>A0A7J6GQT1</accession>
<sequence>MKQRLKATKQLEQTLEYDWYLKVVQDAEQSPLLYMHVSMGMISVQSYPILNTERVIEVLTFGGDPPHSSIVNPIADIRTPNHVLEARHTNGKNGIAETMNRAAEKAAGSIVASAPLTTIMSLAACSN</sequence>
<protein>
    <submittedName>
        <fullName evidence="1">Uncharacterized protein</fullName>
    </submittedName>
</protein>
<evidence type="ECO:0000313" key="2">
    <source>
        <dbReference type="Proteomes" id="UP000583929"/>
    </source>
</evidence>
<evidence type="ECO:0000313" key="1">
    <source>
        <dbReference type="EMBL" id="KAF4385262.1"/>
    </source>
</evidence>
<organism evidence="1 2">
    <name type="scientific">Cannabis sativa</name>
    <name type="common">Hemp</name>
    <name type="synonym">Marijuana</name>
    <dbReference type="NCBI Taxonomy" id="3483"/>
    <lineage>
        <taxon>Eukaryota</taxon>
        <taxon>Viridiplantae</taxon>
        <taxon>Streptophyta</taxon>
        <taxon>Embryophyta</taxon>
        <taxon>Tracheophyta</taxon>
        <taxon>Spermatophyta</taxon>
        <taxon>Magnoliopsida</taxon>
        <taxon>eudicotyledons</taxon>
        <taxon>Gunneridae</taxon>
        <taxon>Pentapetalae</taxon>
        <taxon>rosids</taxon>
        <taxon>fabids</taxon>
        <taxon>Rosales</taxon>
        <taxon>Cannabaceae</taxon>
        <taxon>Cannabis</taxon>
    </lineage>
</organism>
<reference evidence="1 2" key="1">
    <citation type="journal article" date="2020" name="bioRxiv">
        <title>Sequence and annotation of 42 cannabis genomes reveals extensive copy number variation in cannabinoid synthesis and pathogen resistance genes.</title>
        <authorList>
            <person name="Mckernan K.J."/>
            <person name="Helbert Y."/>
            <person name="Kane L.T."/>
            <person name="Ebling H."/>
            <person name="Zhang L."/>
            <person name="Liu B."/>
            <person name="Eaton Z."/>
            <person name="Mclaughlin S."/>
            <person name="Kingan S."/>
            <person name="Baybayan P."/>
            <person name="Concepcion G."/>
            <person name="Jordan M."/>
            <person name="Riva A."/>
            <person name="Barbazuk W."/>
            <person name="Harkins T."/>
        </authorList>
    </citation>
    <scope>NUCLEOTIDE SEQUENCE [LARGE SCALE GENOMIC DNA]</scope>
    <source>
        <strain evidence="2">cv. Jamaican Lion 4</strain>
        <tissue evidence="1">Leaf</tissue>
    </source>
</reference>
<proteinExistence type="predicted"/>
<comment type="caution">
    <text evidence="1">The sequence shown here is derived from an EMBL/GenBank/DDBJ whole genome shotgun (WGS) entry which is preliminary data.</text>
</comment>
<dbReference type="Proteomes" id="UP000583929">
    <property type="component" value="Unassembled WGS sequence"/>
</dbReference>
<keyword evidence="2" id="KW-1185">Reference proteome</keyword>
<gene>
    <name evidence="1" type="ORF">G4B88_026545</name>
</gene>
<dbReference type="EMBL" id="JAATIQ010000086">
    <property type="protein sequence ID" value="KAF4385262.1"/>
    <property type="molecule type" value="Genomic_DNA"/>
</dbReference>